<keyword evidence="4" id="KW-1185">Reference proteome</keyword>
<name>A0A6B0GIA3_9EURY</name>
<dbReference type="Pfam" id="PF24035">
    <property type="entry name" value="DUF7344"/>
    <property type="match status" value="1"/>
</dbReference>
<evidence type="ECO:0000259" key="2">
    <source>
        <dbReference type="Pfam" id="PF24035"/>
    </source>
</evidence>
<evidence type="ECO:0000256" key="1">
    <source>
        <dbReference type="SAM" id="Phobius"/>
    </source>
</evidence>
<protein>
    <recommendedName>
        <fullName evidence="2">DUF7344 domain-containing protein</fullName>
    </recommendedName>
</protein>
<organism evidence="3 4">
    <name type="scientific">Halomarina oriensis</name>
    <dbReference type="NCBI Taxonomy" id="671145"/>
    <lineage>
        <taxon>Archaea</taxon>
        <taxon>Methanobacteriati</taxon>
        <taxon>Methanobacteriota</taxon>
        <taxon>Stenosarchaea group</taxon>
        <taxon>Halobacteria</taxon>
        <taxon>Halobacteriales</taxon>
        <taxon>Natronomonadaceae</taxon>
        <taxon>Halomarina</taxon>
    </lineage>
</organism>
<feature type="domain" description="DUF7344" evidence="2">
    <location>
        <begin position="28"/>
        <end position="105"/>
    </location>
</feature>
<keyword evidence="1" id="KW-1133">Transmembrane helix</keyword>
<dbReference type="RefSeq" id="WP_158204043.1">
    <property type="nucleotide sequence ID" value="NZ_WSZK01000015.1"/>
</dbReference>
<reference evidence="3 4" key="1">
    <citation type="submission" date="2019-12" db="EMBL/GenBank/DDBJ databases">
        <title>Halocatena pleomorpha gen. nov. sp. nov., an extremely halophilic archaeon of family Halobacteriaceae isolated from saltpan soil.</title>
        <authorList>
            <person name="Pal Y."/>
            <person name="Verma A."/>
            <person name="Krishnamurthi S."/>
            <person name="Kumar P."/>
        </authorList>
    </citation>
    <scope>NUCLEOTIDE SEQUENCE [LARGE SCALE GENOMIC DNA]</scope>
    <source>
        <strain evidence="3 4">JCM 16495</strain>
    </source>
</reference>
<accession>A0A6B0GIA3</accession>
<sequence length="197" mass="22538">MRMTRATIAARGVADDEERPFEREAVLDVLSNRRRRYVIHYLKWLGRETDLRDLAEHVAAWENEVEVTQLDYTDRKRVQNALHQFHLPKMNDGGFVDYDSRRGVVGLSRQTASTNFYVDVLPPWTVPWGLYYLGLSALSFVCFGAAAVGLPPFTLVSPLSWSLFLGVVLAVSSVGHCYDDYYRMRLGAREHPPETRT</sequence>
<keyword evidence="1" id="KW-0472">Membrane</keyword>
<dbReference type="EMBL" id="WSZK01000015">
    <property type="protein sequence ID" value="MWG34350.1"/>
    <property type="molecule type" value="Genomic_DNA"/>
</dbReference>
<feature type="transmembrane region" description="Helical" evidence="1">
    <location>
        <begin position="130"/>
        <end position="153"/>
    </location>
</feature>
<proteinExistence type="predicted"/>
<dbReference type="Proteomes" id="UP000451471">
    <property type="component" value="Unassembled WGS sequence"/>
</dbReference>
<comment type="caution">
    <text evidence="3">The sequence shown here is derived from an EMBL/GenBank/DDBJ whole genome shotgun (WGS) entry which is preliminary data.</text>
</comment>
<gene>
    <name evidence="3" type="ORF">GQS65_07570</name>
</gene>
<feature type="transmembrane region" description="Helical" evidence="1">
    <location>
        <begin position="159"/>
        <end position="178"/>
    </location>
</feature>
<evidence type="ECO:0000313" key="3">
    <source>
        <dbReference type="EMBL" id="MWG34350.1"/>
    </source>
</evidence>
<dbReference type="AlphaFoldDB" id="A0A6B0GIA3"/>
<dbReference type="InterPro" id="IPR055768">
    <property type="entry name" value="DUF7344"/>
</dbReference>
<dbReference type="OrthoDB" id="331021at2157"/>
<keyword evidence="1" id="KW-0812">Transmembrane</keyword>
<evidence type="ECO:0000313" key="4">
    <source>
        <dbReference type="Proteomes" id="UP000451471"/>
    </source>
</evidence>